<evidence type="ECO:0000256" key="6">
    <source>
        <dbReference type="ARBA" id="ARBA00022989"/>
    </source>
</evidence>
<name>A0A915LVC5_MELJA</name>
<evidence type="ECO:0000256" key="2">
    <source>
        <dbReference type="ARBA" id="ARBA00010593"/>
    </source>
</evidence>
<dbReference type="GO" id="GO:0055075">
    <property type="term" value="P:potassium ion homeostasis"/>
    <property type="evidence" value="ECO:0007669"/>
    <property type="project" value="TreeGrafter"/>
</dbReference>
<evidence type="ECO:0000256" key="3">
    <source>
        <dbReference type="ARBA" id="ARBA00019359"/>
    </source>
</evidence>
<feature type="compositionally biased region" description="Polar residues" evidence="8">
    <location>
        <begin position="236"/>
        <end position="252"/>
    </location>
</feature>
<feature type="region of interest" description="Disordered" evidence="8">
    <location>
        <begin position="1"/>
        <end position="132"/>
    </location>
</feature>
<feature type="domain" description="Amino acid permease/ SLC12A" evidence="10">
    <location>
        <begin position="259"/>
        <end position="513"/>
    </location>
</feature>
<dbReference type="GO" id="GO:1990573">
    <property type="term" value="P:potassium ion import across plasma membrane"/>
    <property type="evidence" value="ECO:0007669"/>
    <property type="project" value="TreeGrafter"/>
</dbReference>
<feature type="domain" description="Amino acid permease/ SLC12A" evidence="10">
    <location>
        <begin position="599"/>
        <end position="699"/>
    </location>
</feature>
<dbReference type="GO" id="GO:0008511">
    <property type="term" value="F:sodium:potassium:chloride symporter activity"/>
    <property type="evidence" value="ECO:0007669"/>
    <property type="project" value="TreeGrafter"/>
</dbReference>
<evidence type="ECO:0000313" key="13">
    <source>
        <dbReference type="WBParaSite" id="scaffold2043_cov234.g4138"/>
    </source>
</evidence>
<feature type="transmembrane region" description="Helical" evidence="9">
    <location>
        <begin position="598"/>
        <end position="619"/>
    </location>
</feature>
<sequence>MSSSSQSSETEEEKIQKKPKVQQKQVQKSPQTERPPWKHRKKSQKESLEEKKAALEEKLAKEKQEGLAGSRFKIKRSSIDLGRRHVSTSGQKDHPSKIDEQSSQGSENAATVVERSPQVQLPGQVQSPKDGRGMSIKEWRRFSKGGSSLEYPPNIEFYRNTLEKLESGLISDGRLPPTRPSMMDLVEGLKNQQKEEATHRDSLFSLQLFKEQNTEIIEGQQRILGKFRSQPRRSESGYSKKSMSIQKQREVTTSGPATSTSVMLYLRLSWVAGQAGILFGSFVVLLGTLITVITTLSTSAICTNGLVKGGGAYFLISRSLGPEFGGSIGVIFSIANAVGAAMYLVGFAETIRDLLKSHDIFLLDGEINDIRIIALIACALIIVVILVGLSFESKMQIILMVLLWLSIFDYWIGTFLSPNEDQQKKGIVGYKIDTIKENFMPSFRDGYDFFSVFAVYFPAATGIMAGANISGDLKDPQKAIPLGTLVAIGITTCVYLIMVWMTGATTLRDADGIHLPHLLTQTFNASKKLFESTSISSITAINSTESNINNNLFSSTHYYAPPQCYLKHNCSYGLFNYFQIVELGSALGPLVTIGDLNMIAPLISNFFLCSYALINYACFDNSFAHSPGFRPSFKFYNKWVSLAGSLMCVFCMFIISWWTALLTFFFFVAIYIYVAHRKPDVNWGSSAQAHSYRNALQYVSKLERTEEHYKPCNTVFTMLQTFNQQLRDWFVSRHLKGTFAVTVANPNLRAGAQTLLQIAGLGKLRTNIILMGFKQNWAQNRSPEGINEMIDYFGLIQDAFDLNMSVGVLRNSNRGFDISELILETAEELRLHLKQRGDTLSTRSYPLESHPHQSQCINQQQFQPSVHNTCSSPQLGISSNFSINPRQKARDLFLRSISSNKGEQRTFDGKSAQSGDTMQTTLGGGGGDTTTNYSPFTITPVSSCSATLKSKKFGGKGLRKLLGASKLNLNGEDIEQSREDEDQSLGSAFQTLPLPSDTFRFQTRVKQGTIDVWWLYDDGGLTLLIPYLLTKKGSYLEGAKLRVFTLAGVGKNLQQEQQSLATMLRKFRISADQVNVIPDFTSKKPDQKNLIKFEKLIEPLVLRKSLITETELDAQRERTWRQLRIAELLKRYSSGSDLIVVTLPVPRRGLISPALYLAWLEMMSSDLPPTLLLRGNQQSVLTFYS</sequence>
<feature type="transmembrane region" description="Helical" evidence="9">
    <location>
        <begin position="397"/>
        <end position="416"/>
    </location>
</feature>
<organism evidence="12 13">
    <name type="scientific">Meloidogyne javanica</name>
    <name type="common">Root-knot nematode worm</name>
    <dbReference type="NCBI Taxonomy" id="6303"/>
    <lineage>
        <taxon>Eukaryota</taxon>
        <taxon>Metazoa</taxon>
        <taxon>Ecdysozoa</taxon>
        <taxon>Nematoda</taxon>
        <taxon>Chromadorea</taxon>
        <taxon>Rhabditida</taxon>
        <taxon>Tylenchina</taxon>
        <taxon>Tylenchomorpha</taxon>
        <taxon>Tylenchoidea</taxon>
        <taxon>Meloidogynidae</taxon>
        <taxon>Meloidogyninae</taxon>
        <taxon>Meloidogyne</taxon>
        <taxon>Meloidogyne incognita group</taxon>
    </lineage>
</organism>
<feature type="transmembrane region" description="Helical" evidence="9">
    <location>
        <begin position="328"/>
        <end position="350"/>
    </location>
</feature>
<dbReference type="InterPro" id="IPR004842">
    <property type="entry name" value="SLC12A_fam"/>
</dbReference>
<feature type="compositionally biased region" description="Basic and acidic residues" evidence="8">
    <location>
        <begin position="91"/>
        <end position="100"/>
    </location>
</feature>
<dbReference type="AlphaFoldDB" id="A0A915LVC5"/>
<dbReference type="PANTHER" id="PTHR11827:SF103">
    <property type="entry name" value="SODIUM CHLORIDE COTRANSPORTER 69, ISOFORM E"/>
    <property type="match status" value="1"/>
</dbReference>
<dbReference type="Pfam" id="PF00324">
    <property type="entry name" value="AA_permease"/>
    <property type="match status" value="2"/>
</dbReference>
<keyword evidence="5 9" id="KW-0812">Transmembrane</keyword>
<dbReference type="InterPro" id="IPR018491">
    <property type="entry name" value="SLC12_C"/>
</dbReference>
<feature type="transmembrane region" description="Helical" evidence="9">
    <location>
        <begin position="479"/>
        <end position="501"/>
    </location>
</feature>
<dbReference type="FunFam" id="1.20.1740.10:FF:000013">
    <property type="entry name" value="Solute carrier family 12 member"/>
    <property type="match status" value="1"/>
</dbReference>
<evidence type="ECO:0000256" key="5">
    <source>
        <dbReference type="ARBA" id="ARBA00022692"/>
    </source>
</evidence>
<feature type="domain" description="SLC12A transporter C-terminal" evidence="11">
    <location>
        <begin position="720"/>
        <end position="1185"/>
    </location>
</feature>
<dbReference type="Pfam" id="PF03522">
    <property type="entry name" value="SLC12"/>
    <property type="match status" value="1"/>
</dbReference>
<comment type="subcellular location">
    <subcellularLocation>
        <location evidence="1">Membrane</location>
        <topology evidence="1">Multi-pass membrane protein</topology>
    </subcellularLocation>
</comment>
<accession>A0A915LVC5</accession>
<keyword evidence="12" id="KW-1185">Reference proteome</keyword>
<keyword evidence="6 9" id="KW-1133">Transmembrane helix</keyword>
<reference evidence="13" key="1">
    <citation type="submission" date="2022-11" db="UniProtKB">
        <authorList>
            <consortium name="WormBaseParasite"/>
        </authorList>
    </citation>
    <scope>IDENTIFICATION</scope>
</reference>
<feature type="transmembrane region" description="Helical" evidence="9">
    <location>
        <begin position="370"/>
        <end position="390"/>
    </location>
</feature>
<evidence type="ECO:0000256" key="8">
    <source>
        <dbReference type="SAM" id="MobiDB-lite"/>
    </source>
</evidence>
<comment type="similarity">
    <text evidence="2">Belongs to the SLC12A transporter family.</text>
</comment>
<dbReference type="GO" id="GO:0006884">
    <property type="term" value="P:cell volume homeostasis"/>
    <property type="evidence" value="ECO:0007669"/>
    <property type="project" value="TreeGrafter"/>
</dbReference>
<evidence type="ECO:0000256" key="9">
    <source>
        <dbReference type="SAM" id="Phobius"/>
    </source>
</evidence>
<evidence type="ECO:0000259" key="11">
    <source>
        <dbReference type="Pfam" id="PF03522"/>
    </source>
</evidence>
<dbReference type="GO" id="GO:0055064">
    <property type="term" value="P:chloride ion homeostasis"/>
    <property type="evidence" value="ECO:0007669"/>
    <property type="project" value="TreeGrafter"/>
</dbReference>
<proteinExistence type="inferred from homology"/>
<dbReference type="PANTHER" id="PTHR11827">
    <property type="entry name" value="SOLUTE CARRIER FAMILY 12, CATION COTRANSPORTERS"/>
    <property type="match status" value="1"/>
</dbReference>
<feature type="region of interest" description="Disordered" evidence="8">
    <location>
        <begin position="228"/>
        <end position="252"/>
    </location>
</feature>
<evidence type="ECO:0000256" key="4">
    <source>
        <dbReference type="ARBA" id="ARBA00022448"/>
    </source>
</evidence>
<feature type="compositionally biased region" description="Polar residues" evidence="8">
    <location>
        <begin position="117"/>
        <end position="127"/>
    </location>
</feature>
<dbReference type="GO" id="GO:0055078">
    <property type="term" value="P:sodium ion homeostasis"/>
    <property type="evidence" value="ECO:0007669"/>
    <property type="project" value="TreeGrafter"/>
</dbReference>
<feature type="transmembrane region" description="Helical" evidence="9">
    <location>
        <begin position="268"/>
        <end position="290"/>
    </location>
</feature>
<feature type="transmembrane region" description="Helical" evidence="9">
    <location>
        <begin position="640"/>
        <end position="673"/>
    </location>
</feature>
<dbReference type="WBParaSite" id="scaffold2043_cov234.g4138">
    <property type="protein sequence ID" value="scaffold2043_cov234.g4138"/>
    <property type="gene ID" value="scaffold2043_cov234.g4138"/>
</dbReference>
<feature type="compositionally biased region" description="Basic and acidic residues" evidence="8">
    <location>
        <begin position="44"/>
        <end position="65"/>
    </location>
</feature>
<feature type="region of interest" description="Disordered" evidence="8">
    <location>
        <begin position="902"/>
        <end position="928"/>
    </location>
</feature>
<dbReference type="Gene3D" id="1.20.1740.10">
    <property type="entry name" value="Amino acid/polyamine transporter I"/>
    <property type="match status" value="1"/>
</dbReference>
<keyword evidence="7 9" id="KW-0472">Membrane</keyword>
<evidence type="ECO:0000259" key="10">
    <source>
        <dbReference type="Pfam" id="PF00324"/>
    </source>
</evidence>
<dbReference type="Proteomes" id="UP000887561">
    <property type="component" value="Unplaced"/>
</dbReference>
<feature type="transmembrane region" description="Helical" evidence="9">
    <location>
        <begin position="449"/>
        <end position="467"/>
    </location>
</feature>
<protein>
    <recommendedName>
        <fullName evidence="3">Solute carrier family 12 member 9</fullName>
    </recommendedName>
</protein>
<dbReference type="InterPro" id="IPR004841">
    <property type="entry name" value="AA-permease/SLC12A_dom"/>
</dbReference>
<evidence type="ECO:0000313" key="12">
    <source>
        <dbReference type="Proteomes" id="UP000887561"/>
    </source>
</evidence>
<keyword evidence="4" id="KW-0813">Transport</keyword>
<evidence type="ECO:0000256" key="1">
    <source>
        <dbReference type="ARBA" id="ARBA00004141"/>
    </source>
</evidence>
<evidence type="ECO:0000256" key="7">
    <source>
        <dbReference type="ARBA" id="ARBA00023136"/>
    </source>
</evidence>
<dbReference type="GO" id="GO:0016020">
    <property type="term" value="C:membrane"/>
    <property type="evidence" value="ECO:0007669"/>
    <property type="project" value="UniProtKB-SubCell"/>
</dbReference>